<feature type="transmembrane region" description="Helical" evidence="1">
    <location>
        <begin position="25"/>
        <end position="42"/>
    </location>
</feature>
<name>A0A9Y2MV03_9PSEU</name>
<proteinExistence type="predicted"/>
<protein>
    <submittedName>
        <fullName evidence="2">Uncharacterized protein</fullName>
    </submittedName>
</protein>
<dbReference type="KEGG" id="acab:QRX50_44350"/>
<dbReference type="EMBL" id="CP127294">
    <property type="protein sequence ID" value="WIX78323.1"/>
    <property type="molecule type" value="Genomic_DNA"/>
</dbReference>
<reference evidence="2 3" key="1">
    <citation type="submission" date="2023-06" db="EMBL/GenBank/DDBJ databases">
        <authorList>
            <person name="Oyuntsetseg B."/>
            <person name="Kim S.B."/>
        </authorList>
    </citation>
    <scope>NUCLEOTIDE SEQUENCE [LARGE SCALE GENOMIC DNA]</scope>
    <source>
        <strain evidence="2 3">2-15</strain>
    </source>
</reference>
<gene>
    <name evidence="2" type="ORF">QRX50_44350</name>
</gene>
<sequence length="55" mass="6087">MIALVLMPFLPFVNSTGLWLGLPKMLVWGAFWCLMFTPALVLSERMMARAGAGDD</sequence>
<keyword evidence="1" id="KW-1133">Transmembrane helix</keyword>
<evidence type="ECO:0000256" key="1">
    <source>
        <dbReference type="SAM" id="Phobius"/>
    </source>
</evidence>
<dbReference type="Proteomes" id="UP001236014">
    <property type="component" value="Chromosome"/>
</dbReference>
<evidence type="ECO:0000313" key="3">
    <source>
        <dbReference type="Proteomes" id="UP001236014"/>
    </source>
</evidence>
<keyword evidence="1" id="KW-0472">Membrane</keyword>
<evidence type="ECO:0000313" key="2">
    <source>
        <dbReference type="EMBL" id="WIX78323.1"/>
    </source>
</evidence>
<keyword evidence="1" id="KW-0812">Transmembrane</keyword>
<dbReference type="AlphaFoldDB" id="A0A9Y2MV03"/>
<accession>A0A9Y2MV03</accession>
<organism evidence="2 3">
    <name type="scientific">Amycolatopsis carbonis</name>
    <dbReference type="NCBI Taxonomy" id="715471"/>
    <lineage>
        <taxon>Bacteria</taxon>
        <taxon>Bacillati</taxon>
        <taxon>Actinomycetota</taxon>
        <taxon>Actinomycetes</taxon>
        <taxon>Pseudonocardiales</taxon>
        <taxon>Pseudonocardiaceae</taxon>
        <taxon>Amycolatopsis</taxon>
    </lineage>
</organism>
<dbReference type="RefSeq" id="WP_285969044.1">
    <property type="nucleotide sequence ID" value="NZ_CP127294.1"/>
</dbReference>
<keyword evidence="3" id="KW-1185">Reference proteome</keyword>